<dbReference type="EMBL" id="JAUTXT010000015">
    <property type="protein sequence ID" value="KAK3675398.1"/>
    <property type="molecule type" value="Genomic_DNA"/>
</dbReference>
<keyword evidence="3" id="KW-1185">Reference proteome</keyword>
<feature type="chain" id="PRO_5042079273" evidence="1">
    <location>
        <begin position="19"/>
        <end position="688"/>
    </location>
</feature>
<name>A0AAE0WPD8_9PEZI</name>
<protein>
    <submittedName>
        <fullName evidence="2">Uncharacterized protein</fullName>
    </submittedName>
</protein>
<keyword evidence="1" id="KW-0732">Signal</keyword>
<accession>A0AAE0WPD8</accession>
<gene>
    <name evidence="2" type="ORF">LTR78_004908</name>
</gene>
<organism evidence="2 3">
    <name type="scientific">Recurvomyces mirabilis</name>
    <dbReference type="NCBI Taxonomy" id="574656"/>
    <lineage>
        <taxon>Eukaryota</taxon>
        <taxon>Fungi</taxon>
        <taxon>Dikarya</taxon>
        <taxon>Ascomycota</taxon>
        <taxon>Pezizomycotina</taxon>
        <taxon>Dothideomycetes</taxon>
        <taxon>Dothideomycetidae</taxon>
        <taxon>Mycosphaerellales</taxon>
        <taxon>Teratosphaeriaceae</taxon>
        <taxon>Recurvomyces</taxon>
    </lineage>
</organism>
<evidence type="ECO:0000313" key="2">
    <source>
        <dbReference type="EMBL" id="KAK3675398.1"/>
    </source>
</evidence>
<proteinExistence type="predicted"/>
<reference evidence="2" key="1">
    <citation type="submission" date="2023-07" db="EMBL/GenBank/DDBJ databases">
        <title>Black Yeasts Isolated from many extreme environments.</title>
        <authorList>
            <person name="Coleine C."/>
            <person name="Stajich J.E."/>
            <person name="Selbmann L."/>
        </authorList>
    </citation>
    <scope>NUCLEOTIDE SEQUENCE</scope>
    <source>
        <strain evidence="2">CCFEE 5485</strain>
    </source>
</reference>
<sequence length="688" mass="77104">MLAISLVWTIAWVHQIYASSLLRDGTDHGIIRRLEDTYFTDPVAEEGEELQKELRSTTLATLESFDWLNVDNSEWKDFDAIETHGWSGKPGSSVADMIQWRVDGSALPNTLSDALTTLSPGHLGHWYKVTWELPARPNLNSKGFYETLYSPEHGIIVSMHMFDPHVHQHHSSSLVEDHWAQITYLTYSAIQKNLRSQKQAYTGITKVLVVLPAKCATTTLIEHIIPRSTWGHIKAYSSALVYRPLSRHYNVLLGSSDGRTMAKMLLERRRELGHLEIPEIRVWVPEEGKPCLLFSFAGRPTHSVASSAGRRRVNTVTNGKVLDSPVTSSASATFYKTRSGTIVLIQVLLIAIAILIQLSAALPVDSDFTALSLNAPLNALDIAEHQGSQLLDDLQSSFVNPPPETEDARELLDDWTCYSSIRDHGFSVKGEIDICKDLASPTAFGPYLRDLMITLTADQSAPWHFVTWHIEAKEHLQSKGEYSTAYNPRAGIIITITKEDPSVRYSHDVEKQEDHWPSITFLTQEMISRRTVAITPQNFRTSIKQIVMADVKGPTTSLFADLHARSTWSRLSRFADALVYTPERDPKEFKALLGSAEGLSVALMLLERRAELGRLTVSEIKVFVHNDRPILISCVAARPGLNAASGVAKKDLDADLGMVPTATRSFNKSLRYRKRFRQGRSLNRCDRE</sequence>
<dbReference type="AlphaFoldDB" id="A0AAE0WPD8"/>
<evidence type="ECO:0000313" key="3">
    <source>
        <dbReference type="Proteomes" id="UP001274830"/>
    </source>
</evidence>
<comment type="caution">
    <text evidence="2">The sequence shown here is derived from an EMBL/GenBank/DDBJ whole genome shotgun (WGS) entry which is preliminary data.</text>
</comment>
<feature type="signal peptide" evidence="1">
    <location>
        <begin position="1"/>
        <end position="18"/>
    </location>
</feature>
<evidence type="ECO:0000256" key="1">
    <source>
        <dbReference type="SAM" id="SignalP"/>
    </source>
</evidence>
<dbReference type="Proteomes" id="UP001274830">
    <property type="component" value="Unassembled WGS sequence"/>
</dbReference>